<evidence type="ECO:0000313" key="10">
    <source>
        <dbReference type="Proteomes" id="UP000694845"/>
    </source>
</evidence>
<keyword evidence="5" id="KW-0677">Repeat</keyword>
<keyword evidence="4" id="KW-0819">tRNA processing</keyword>
<dbReference type="CTD" id="11180"/>
<evidence type="ECO:0000256" key="7">
    <source>
        <dbReference type="ARBA" id="ARBA00040154"/>
    </source>
</evidence>
<feature type="region of interest" description="Disordered" evidence="9">
    <location>
        <begin position="1103"/>
        <end position="1123"/>
    </location>
</feature>
<evidence type="ECO:0000256" key="5">
    <source>
        <dbReference type="ARBA" id="ARBA00022737"/>
    </source>
</evidence>
<comment type="similarity">
    <text evidence="6">Belongs to the WD repeat WDR6 family.</text>
</comment>
<feature type="repeat" description="WD" evidence="8">
    <location>
        <begin position="288"/>
        <end position="312"/>
    </location>
</feature>
<dbReference type="SUPFAM" id="SSF50978">
    <property type="entry name" value="WD40 repeat-like"/>
    <property type="match status" value="3"/>
</dbReference>
<dbReference type="InterPro" id="IPR051973">
    <property type="entry name" value="tRNA_Anticodon_Mtase-Reg"/>
</dbReference>
<proteinExistence type="inferred from homology"/>
<evidence type="ECO:0000256" key="8">
    <source>
        <dbReference type="PROSITE-ProRule" id="PRU00221"/>
    </source>
</evidence>
<dbReference type="OrthoDB" id="5594999at2759"/>
<accession>A0A8B7YV58</accession>
<evidence type="ECO:0000256" key="6">
    <source>
        <dbReference type="ARBA" id="ARBA00038255"/>
    </source>
</evidence>
<keyword evidence="3 8" id="KW-0853">WD repeat</keyword>
<reference evidence="11" key="1">
    <citation type="submission" date="2025-08" db="UniProtKB">
        <authorList>
            <consortium name="RefSeq"/>
        </authorList>
    </citation>
    <scope>IDENTIFICATION</scope>
</reference>
<dbReference type="PANTHER" id="PTHR14344">
    <property type="entry name" value="WD REPEAT PROTEIN"/>
    <property type="match status" value="1"/>
</dbReference>
<dbReference type="KEGG" id="aplc:110982472"/>
<feature type="compositionally biased region" description="Basic and acidic residues" evidence="9">
    <location>
        <begin position="1103"/>
        <end position="1120"/>
    </location>
</feature>
<name>A0A8B7YV58_ACAPL</name>
<dbReference type="InterPro" id="IPR001680">
    <property type="entry name" value="WD40_rpt"/>
</dbReference>
<comment type="subcellular location">
    <subcellularLocation>
        <location evidence="1">Cytoplasm</location>
    </subcellularLocation>
</comment>
<evidence type="ECO:0000256" key="1">
    <source>
        <dbReference type="ARBA" id="ARBA00004496"/>
    </source>
</evidence>
<keyword evidence="10" id="KW-1185">Reference proteome</keyword>
<gene>
    <name evidence="11" type="primary">LOC110982472</name>
</gene>
<dbReference type="PROSITE" id="PS50082">
    <property type="entry name" value="WD_REPEATS_2"/>
    <property type="match status" value="2"/>
</dbReference>
<keyword evidence="2" id="KW-0963">Cytoplasm</keyword>
<dbReference type="GO" id="GO:0030488">
    <property type="term" value="P:tRNA methylation"/>
    <property type="evidence" value="ECO:0007669"/>
    <property type="project" value="TreeGrafter"/>
</dbReference>
<sequence>MEITTAAVLAPVTAIEVHKNYILSGEASYLHVYNLASGKHLEWYCLLGAHVIHGIRRGEDHQYAVFGQKAVCVVLLELGENVRLSVLCELAEFPDWILDVALLGKDESPSPAACLGLILAHNSAMLWDWKQKACLQHIHSAENCILYSARLLGSTWDDMTVVAGTVFNQVVIWKTTGPRDTEGRVPVERRLTGHQGVIFNLSYHRGRKLLCSVSDDRSIRLWHLDLGKPPAEQSGAVHRVMYGHSARVWDAKILDQFIASIGEDATCCVWNDTGEVIHRFTGHKGRSIWSLAVDETQQVIVTGGGDSSIRIWPIGAKQEENFTTEELHIWTDAVPVLLKGDPLASAGPGHGLETLTDAEGFNPRQLAVLNSGKIIILTLNGCLLCYMLRSKQWQLLSHDPNYQSYCLLSVCPSHQVAALGNIQGSLKIVALDCGLALVELPVFTGKIFSLCWQNEDNIFATGPDGVVIWYKADKSSKAYCLVEAARFLLPQAPQRWLTTVTLVPNQEGALVCGDRRGSVLLYTNLHRTRPEEKLVGPTHSLPCIHGKSGVTHVCYHAGCIYSTGRDGMYRQNRLQGTRLEMMNTCKVYKGFEWIENISFTAADDVLVCGFHASSFIVWSHKSNEKLIQIHCGGGHRAWSFANCEPPLTQGESSTHGDTVARKDGTCGSLAIFACIKTKKVIVCTAPGEKLQRHPTLKESLHGRRITCIKFLTTVSLPDGECALCATGSEDNAVNLVAIRFPVGEPSTLQILHRLQVHISSVRCLAACPSSFAIDPEGEPLEQGEVTGGQEAGQRLLLFSVGGRRAILCWRLTLPQHCPLQDQASVLLKSMCTVEHLMSYGNTDNVKQRRWLKRHGKPVDPETRFMSASLWKGNKVVGYSRTECILGVAGSDAYLRLFVFNEQTREMTPLVSTNSQGCCLLATLGITLDFPWGLCPVLLTAGTNGRIVFWDIQKALRECSADCTEDSKLAKSELNTNDKSKIEVLETNQQTGAISRELSRSMKEQCSNTKMSASGKDLCSISKEAKVSIKERCDSNAEPSSDDVGACSNTTAQCRNPKEQFSNTKELFSDTREPCSSTRDSCHHITTDTDQTSSTWYTLPPLSKKEREEPGTIQKHQDMQRTKPLASQKELGALAMNLTETDSSGDSEDGFRQSLLSIEAHQSGINALCMSQLDGNRFLLASGGDDNSIQLSLLSVSAESDRNIRVSVEHTHSITCAHAAQVTGLCFTDVCTLVSSSIDQRLSVWSISISPDKTSILKVKQFGSSFTLIADCAGMAHWTLRHAGHVIMVCGQGVQVLHLKESEGTRPGTCSLPSYDHHGVGSISDKLSTSGRF</sequence>
<dbReference type="RefSeq" id="XP_022096572.1">
    <property type="nucleotide sequence ID" value="XM_022240880.1"/>
</dbReference>
<dbReference type="Pfam" id="PF00400">
    <property type="entry name" value="WD40"/>
    <property type="match status" value="3"/>
</dbReference>
<dbReference type="GO" id="GO:0005737">
    <property type="term" value="C:cytoplasm"/>
    <property type="evidence" value="ECO:0007669"/>
    <property type="project" value="UniProtKB-SubCell"/>
</dbReference>
<evidence type="ECO:0000256" key="4">
    <source>
        <dbReference type="ARBA" id="ARBA00022694"/>
    </source>
</evidence>
<evidence type="ECO:0000256" key="9">
    <source>
        <dbReference type="SAM" id="MobiDB-lite"/>
    </source>
</evidence>
<evidence type="ECO:0000256" key="3">
    <source>
        <dbReference type="ARBA" id="ARBA00022574"/>
    </source>
</evidence>
<organism evidence="10 11">
    <name type="scientific">Acanthaster planci</name>
    <name type="common">Crown-of-thorns starfish</name>
    <dbReference type="NCBI Taxonomy" id="133434"/>
    <lineage>
        <taxon>Eukaryota</taxon>
        <taxon>Metazoa</taxon>
        <taxon>Echinodermata</taxon>
        <taxon>Eleutherozoa</taxon>
        <taxon>Asterozoa</taxon>
        <taxon>Asteroidea</taxon>
        <taxon>Valvatacea</taxon>
        <taxon>Valvatida</taxon>
        <taxon>Acanthasteridae</taxon>
        <taxon>Acanthaster</taxon>
    </lineage>
</organism>
<dbReference type="PROSITE" id="PS50294">
    <property type="entry name" value="WD_REPEATS_REGION"/>
    <property type="match status" value="1"/>
</dbReference>
<dbReference type="Proteomes" id="UP000694845">
    <property type="component" value="Unplaced"/>
</dbReference>
<protein>
    <recommendedName>
        <fullName evidence="7">tRNA (34-2'-O)-methyltransferase regulator WDR6</fullName>
    </recommendedName>
</protein>
<feature type="repeat" description="WD" evidence="8">
    <location>
        <begin position="191"/>
        <end position="232"/>
    </location>
</feature>
<dbReference type="Gene3D" id="2.130.10.10">
    <property type="entry name" value="YVTN repeat-like/Quinoprotein amine dehydrogenase"/>
    <property type="match status" value="4"/>
</dbReference>
<evidence type="ECO:0000313" key="11">
    <source>
        <dbReference type="RefSeq" id="XP_022096572.1"/>
    </source>
</evidence>
<dbReference type="GeneID" id="110982472"/>
<dbReference type="InterPro" id="IPR015943">
    <property type="entry name" value="WD40/YVTN_repeat-like_dom_sf"/>
</dbReference>
<dbReference type="InterPro" id="IPR036322">
    <property type="entry name" value="WD40_repeat_dom_sf"/>
</dbReference>
<evidence type="ECO:0000256" key="2">
    <source>
        <dbReference type="ARBA" id="ARBA00022490"/>
    </source>
</evidence>
<dbReference type="SMART" id="SM00320">
    <property type="entry name" value="WD40"/>
    <property type="match status" value="8"/>
</dbReference>
<dbReference type="PANTHER" id="PTHR14344:SF3">
    <property type="entry name" value="WD REPEAT-CONTAINING PROTEIN 6"/>
    <property type="match status" value="1"/>
</dbReference>